<keyword evidence="4" id="KW-1185">Reference proteome</keyword>
<keyword evidence="1" id="KW-0175">Coiled coil</keyword>
<comment type="caution">
    <text evidence="3">The sequence shown here is derived from an EMBL/GenBank/DDBJ whole genome shotgun (WGS) entry which is preliminary data.</text>
</comment>
<protein>
    <submittedName>
        <fullName evidence="3">PaRep2b protein</fullName>
    </submittedName>
</protein>
<evidence type="ECO:0000313" key="3">
    <source>
        <dbReference type="EMBL" id="NYR15894.1"/>
    </source>
</evidence>
<dbReference type="InterPro" id="IPR011689">
    <property type="entry name" value="PaRep2b"/>
</dbReference>
<proteinExistence type="predicted"/>
<dbReference type="Pfam" id="PF07775">
    <property type="entry name" value="PaRep2b"/>
    <property type="match status" value="2"/>
</dbReference>
<name>A0A7L4PBA3_9CREN</name>
<dbReference type="AlphaFoldDB" id="A0A7L4PBA3"/>
<dbReference type="Proteomes" id="UP000554766">
    <property type="component" value="Unassembled WGS sequence"/>
</dbReference>
<feature type="domain" description="PaRep2b" evidence="2">
    <location>
        <begin position="209"/>
        <end position="372"/>
    </location>
</feature>
<feature type="domain" description="PaRep2b" evidence="2">
    <location>
        <begin position="98"/>
        <end position="189"/>
    </location>
</feature>
<feature type="coiled-coil region" evidence="1">
    <location>
        <begin position="72"/>
        <end position="110"/>
    </location>
</feature>
<dbReference type="RefSeq" id="WP_179790602.1">
    <property type="nucleotide sequence ID" value="NZ_JAAVJF010000003.1"/>
</dbReference>
<organism evidence="3 4">
    <name type="scientific">Pyrobaculum arsenaticum</name>
    <dbReference type="NCBI Taxonomy" id="121277"/>
    <lineage>
        <taxon>Archaea</taxon>
        <taxon>Thermoproteota</taxon>
        <taxon>Thermoprotei</taxon>
        <taxon>Thermoproteales</taxon>
        <taxon>Thermoproteaceae</taxon>
        <taxon>Pyrobaculum</taxon>
    </lineage>
</organism>
<evidence type="ECO:0000256" key="1">
    <source>
        <dbReference type="SAM" id="Coils"/>
    </source>
</evidence>
<accession>A0A7L4PBA3</accession>
<dbReference type="EMBL" id="JAAVJF010000003">
    <property type="protein sequence ID" value="NYR15894.1"/>
    <property type="molecule type" value="Genomic_DNA"/>
</dbReference>
<sequence>MLLAKLVLSLARSVEEADTPPIRRVGAEHDRVLKAVTTIEKALIPAAVSAVGVVGAMATHDVVLSAATPIAAAIALAKADQLKEAVKKAREAAERVYEAVRALVEELHQRGEIDDKKKDELVKEIEAGPNVVEIAGVEISVAAREKAGSKGLSIAYHLRSANAFEDAVNALRGAGFVEGVHFTAKRPEKVMQCERKIVKPGYIRLNVPAGLWRLVELARLSVRWAEKALSCLEEIAKARDFYDLMEKHLKPAKEAETIDPRGLAVEDPERSVKAVIKDVWVEWDGNRPRIVVEYEANGRTETFYLTWGAATGEGVRASVRLDEEKAAVLAALTGDVSLKGKKGVAAFFPKHLFALAKIKGVGWVLLRWYAEVMAE</sequence>
<evidence type="ECO:0000259" key="2">
    <source>
        <dbReference type="Pfam" id="PF07775"/>
    </source>
</evidence>
<evidence type="ECO:0000313" key="4">
    <source>
        <dbReference type="Proteomes" id="UP000554766"/>
    </source>
</evidence>
<reference evidence="3 4" key="1">
    <citation type="journal article" date="2020" name="Nat. Commun.">
        <title>The structures of two archaeal type IV pili illuminate evolutionary relationships.</title>
        <authorList>
            <person name="Wang F."/>
            <person name="Baquero D.P."/>
            <person name="Su Z."/>
            <person name="Beltran L.C."/>
            <person name="Prangishvili D."/>
            <person name="Krupovic M."/>
            <person name="Egelman E.H."/>
        </authorList>
    </citation>
    <scope>NUCLEOTIDE SEQUENCE [LARGE SCALE GENOMIC DNA]</scope>
    <source>
        <strain evidence="3 4">2GA</strain>
    </source>
</reference>
<gene>
    <name evidence="3" type="ORF">HC235_08095</name>
</gene>